<gene>
    <name evidence="1" type="ORF">IIU_00243</name>
</gene>
<evidence type="ECO:0000313" key="1">
    <source>
        <dbReference type="EMBL" id="EOO42098.1"/>
    </source>
</evidence>
<name>A0A9W5V5F3_BACCE</name>
<protein>
    <submittedName>
        <fullName evidence="1">Uncharacterized protein</fullName>
    </submittedName>
</protein>
<reference evidence="1 2" key="1">
    <citation type="submission" date="2012-12" db="EMBL/GenBank/DDBJ databases">
        <title>The Genome Sequence of Bacillus cereus VD133.</title>
        <authorList>
            <consortium name="The Broad Institute Genome Sequencing Platform"/>
            <consortium name="The Broad Institute Genome Sequencing Center for Infectious Disease"/>
            <person name="Feldgarden M."/>
            <person name="Van der Auwera G.A."/>
            <person name="Mahillon J."/>
            <person name="Duprez V."/>
            <person name="Timmery S."/>
            <person name="Mattelet C."/>
            <person name="Dierick K."/>
            <person name="Sun M."/>
            <person name="Yu Z."/>
            <person name="Zhu L."/>
            <person name="Hu X."/>
            <person name="Shank E.B."/>
            <person name="Swiecicka I."/>
            <person name="Hansen B.M."/>
            <person name="Andrup L."/>
            <person name="Walker B."/>
            <person name="Young S.K."/>
            <person name="Zeng Q."/>
            <person name="Gargeya S."/>
            <person name="Fitzgerald M."/>
            <person name="Haas B."/>
            <person name="Abouelleil A."/>
            <person name="Alvarado L."/>
            <person name="Arachchi H.M."/>
            <person name="Berlin A.M."/>
            <person name="Chapman S.B."/>
            <person name="Dewar J."/>
            <person name="Goldberg J."/>
            <person name="Griggs A."/>
            <person name="Gujja S."/>
            <person name="Hansen M."/>
            <person name="Howarth C."/>
            <person name="Imamovic A."/>
            <person name="Larimer J."/>
            <person name="McCowan C."/>
            <person name="Murphy C."/>
            <person name="Neiman D."/>
            <person name="Pearson M."/>
            <person name="Priest M."/>
            <person name="Roberts A."/>
            <person name="Saif S."/>
            <person name="Shea T."/>
            <person name="Sisk P."/>
            <person name="Sykes S."/>
            <person name="Wortman J."/>
            <person name="Nusbaum C."/>
            <person name="Birren B."/>
        </authorList>
    </citation>
    <scope>NUCLEOTIDE SEQUENCE [LARGE SCALE GENOMIC DNA]</scope>
    <source>
        <strain evidence="1 2">VD133</strain>
    </source>
</reference>
<dbReference type="EMBL" id="AHFB01000001">
    <property type="protein sequence ID" value="EOO42098.1"/>
    <property type="molecule type" value="Genomic_DNA"/>
</dbReference>
<dbReference type="Proteomes" id="UP000014018">
    <property type="component" value="Unassembled WGS sequence"/>
</dbReference>
<accession>A0A9W5V5F3</accession>
<proteinExistence type="predicted"/>
<dbReference type="AlphaFoldDB" id="A0A9W5V5F3"/>
<comment type="caution">
    <text evidence="1">The sequence shown here is derived from an EMBL/GenBank/DDBJ whole genome shotgun (WGS) entry which is preliminary data.</text>
</comment>
<organism evidence="1 2">
    <name type="scientific">Bacillus cereus VD133</name>
    <dbReference type="NCBI Taxonomy" id="1053233"/>
    <lineage>
        <taxon>Bacteria</taxon>
        <taxon>Bacillati</taxon>
        <taxon>Bacillota</taxon>
        <taxon>Bacilli</taxon>
        <taxon>Bacillales</taxon>
        <taxon>Bacillaceae</taxon>
        <taxon>Bacillus</taxon>
        <taxon>Bacillus cereus group</taxon>
    </lineage>
</organism>
<sequence length="99" mass="11328">MYLPGVNLIVCGVVDLNGLLVNVTNAANTKLKLKRIRVLVWLVVKFSNRVIVELGGISRLVRLVSDPKIVKVSIKLLVEFEELHDYLYWNQNKLTHPNY</sequence>
<evidence type="ECO:0000313" key="2">
    <source>
        <dbReference type="Proteomes" id="UP000014018"/>
    </source>
</evidence>